<sequence length="141" mass="16698">MFEAFKSWLKQSNQPQKLFDHRDEEEIHVALAHLLYHIISIDKMESSREKETFCEIMREEFELNDEQIGQLYHYVESLNSDFHNDLQTINAHLVKNPHLKMAFMQKLIHMMSLDGVSNAELDVFYDAMRVVFPELEPKSAI</sequence>
<dbReference type="Pfam" id="PF05099">
    <property type="entry name" value="TerB"/>
    <property type="match status" value="1"/>
</dbReference>
<dbReference type="InterPro" id="IPR007791">
    <property type="entry name" value="DjlA_N"/>
</dbReference>
<dbReference type="Proteomes" id="UP000317839">
    <property type="component" value="Unassembled WGS sequence"/>
</dbReference>
<proteinExistence type="predicted"/>
<keyword evidence="3" id="KW-1185">Reference proteome</keyword>
<dbReference type="InterPro" id="IPR029024">
    <property type="entry name" value="TerB-like"/>
</dbReference>
<dbReference type="RefSeq" id="WP_142940994.1">
    <property type="nucleotide sequence ID" value="NZ_VIKR01000001.1"/>
</dbReference>
<evidence type="ECO:0000259" key="1">
    <source>
        <dbReference type="Pfam" id="PF05099"/>
    </source>
</evidence>
<name>A0A545TJM8_9GAMM</name>
<dbReference type="EMBL" id="VIKR01000001">
    <property type="protein sequence ID" value="TQV77422.1"/>
    <property type="molecule type" value="Genomic_DNA"/>
</dbReference>
<evidence type="ECO:0000313" key="3">
    <source>
        <dbReference type="Proteomes" id="UP000317839"/>
    </source>
</evidence>
<dbReference type="Gene3D" id="1.10.3680.10">
    <property type="entry name" value="TerB-like"/>
    <property type="match status" value="1"/>
</dbReference>
<dbReference type="AlphaFoldDB" id="A0A545TJM8"/>
<dbReference type="SUPFAM" id="SSF158682">
    <property type="entry name" value="TerB-like"/>
    <property type="match status" value="1"/>
</dbReference>
<reference evidence="2 3" key="1">
    <citation type="submission" date="2019-06" db="EMBL/GenBank/DDBJ databases">
        <title>Draft genome of Aliikangiella marina GYP-15.</title>
        <authorList>
            <person name="Wang G."/>
        </authorList>
    </citation>
    <scope>NUCLEOTIDE SEQUENCE [LARGE SCALE GENOMIC DNA]</scope>
    <source>
        <strain evidence="2 3">GYP-15</strain>
    </source>
</reference>
<evidence type="ECO:0000313" key="2">
    <source>
        <dbReference type="EMBL" id="TQV77422.1"/>
    </source>
</evidence>
<accession>A0A545TJM8</accession>
<dbReference type="OrthoDB" id="7064469at2"/>
<protein>
    <recommendedName>
        <fullName evidence="1">Co-chaperone DjlA N-terminal domain-containing protein</fullName>
    </recommendedName>
</protein>
<feature type="domain" description="Co-chaperone DjlA N-terminal" evidence="1">
    <location>
        <begin position="28"/>
        <end position="116"/>
    </location>
</feature>
<gene>
    <name evidence="2" type="ORF">FLL45_05620</name>
</gene>
<organism evidence="2 3">
    <name type="scientific">Aliikangiella marina</name>
    <dbReference type="NCBI Taxonomy" id="1712262"/>
    <lineage>
        <taxon>Bacteria</taxon>
        <taxon>Pseudomonadati</taxon>
        <taxon>Pseudomonadota</taxon>
        <taxon>Gammaproteobacteria</taxon>
        <taxon>Oceanospirillales</taxon>
        <taxon>Pleioneaceae</taxon>
        <taxon>Aliikangiella</taxon>
    </lineage>
</organism>
<comment type="caution">
    <text evidence="2">The sequence shown here is derived from an EMBL/GenBank/DDBJ whole genome shotgun (WGS) entry which is preliminary data.</text>
</comment>